<feature type="binding site" evidence="9">
    <location>
        <begin position="143"/>
        <end position="145"/>
    </location>
    <ligand>
        <name>2-[(2R,5Z)-2-carboxy-4-methylthiazol-5(2H)-ylidene]ethyl phosphate</name>
        <dbReference type="ChEBI" id="CHEBI:62899"/>
    </ligand>
</feature>
<evidence type="ECO:0000256" key="5">
    <source>
        <dbReference type="ARBA" id="ARBA00022977"/>
    </source>
</evidence>
<accession>A0A0G3GB15</accession>
<dbReference type="CDD" id="cd00564">
    <property type="entry name" value="TMP_TenI"/>
    <property type="match status" value="1"/>
</dbReference>
<comment type="function">
    <text evidence="9">Condenses 4-methyl-5-(beta-hydroxyethyl)thiazole monophosphate (THZ-P) and 2-methyl-4-amino-5-hydroxymethyl pyrimidine pyrophosphate (HMP-PP) to form thiamine monophosphate (TMP).</text>
</comment>
<keyword evidence="14" id="KW-1185">Reference proteome</keyword>
<dbReference type="UniPathway" id="UPA00060">
    <property type="reaction ID" value="UER00141"/>
</dbReference>
<evidence type="ECO:0000313" key="14">
    <source>
        <dbReference type="Proteomes" id="UP000064201"/>
    </source>
</evidence>
<comment type="pathway">
    <text evidence="1 9 11">Cofactor biosynthesis; thiamine diphosphate biosynthesis; thiamine phosphate from 4-amino-2-methyl-5-diphosphomethylpyrimidine and 4-methyl-5-(2-phosphoethyl)-thiazole: step 1/1.</text>
</comment>
<reference evidence="13 14" key="1">
    <citation type="submission" date="2015-04" db="EMBL/GenBank/DDBJ databases">
        <title>Complete Sequence for the Genome of the Thioalkalivibrio versutus D301.</title>
        <authorList>
            <person name="Mu T."/>
            <person name="Zhou J."/>
            <person name="Xu X."/>
        </authorList>
    </citation>
    <scope>NUCLEOTIDE SEQUENCE [LARGE SCALE GENOMIC DNA]</scope>
    <source>
        <strain evidence="13 14">D301</strain>
    </source>
</reference>
<evidence type="ECO:0000256" key="2">
    <source>
        <dbReference type="ARBA" id="ARBA00022679"/>
    </source>
</evidence>
<evidence type="ECO:0000256" key="7">
    <source>
        <dbReference type="ARBA" id="ARBA00047851"/>
    </source>
</evidence>
<comment type="caution">
    <text evidence="9">Lacks conserved residue(s) required for the propagation of feature annotation.</text>
</comment>
<proteinExistence type="inferred from homology"/>
<dbReference type="Gene3D" id="3.20.20.70">
    <property type="entry name" value="Aldolase class I"/>
    <property type="match status" value="1"/>
</dbReference>
<keyword evidence="2 9" id="KW-0808">Transferase</keyword>
<dbReference type="EC" id="2.5.1.3" evidence="9"/>
<dbReference type="InterPro" id="IPR036206">
    <property type="entry name" value="ThiamineP_synth_sf"/>
</dbReference>
<feature type="binding site" evidence="9">
    <location>
        <position position="146"/>
    </location>
    <ligand>
        <name>4-amino-2-methyl-5-(diphosphooxymethyl)pyrimidine</name>
        <dbReference type="ChEBI" id="CHEBI:57841"/>
    </ligand>
</feature>
<protein>
    <recommendedName>
        <fullName evidence="9">Thiamine-phosphate synthase</fullName>
        <shortName evidence="9">TP synthase</shortName>
        <shortName evidence="9">TPS</shortName>
        <ecNumber evidence="9">2.5.1.3</ecNumber>
    </recommendedName>
    <alternativeName>
        <fullName evidence="9">Thiamine-phosphate pyrophosphorylase</fullName>
        <shortName evidence="9">TMP pyrophosphorylase</shortName>
        <shortName evidence="9">TMP-PPase</shortName>
    </alternativeName>
</protein>
<dbReference type="EMBL" id="CP011367">
    <property type="protein sequence ID" value="AKJ96026.1"/>
    <property type="molecule type" value="Genomic_DNA"/>
</dbReference>
<comment type="cofactor">
    <cofactor evidence="9">
        <name>Mg(2+)</name>
        <dbReference type="ChEBI" id="CHEBI:18420"/>
    </cofactor>
    <text evidence="9">Binds 1 Mg(2+) ion per subunit.</text>
</comment>
<evidence type="ECO:0000256" key="11">
    <source>
        <dbReference type="RuleBase" id="RU004253"/>
    </source>
</evidence>
<dbReference type="Pfam" id="PF02581">
    <property type="entry name" value="TMP-TENI"/>
    <property type="match status" value="1"/>
</dbReference>
<keyword evidence="4 9" id="KW-0460">Magnesium</keyword>
<dbReference type="PATRIC" id="fig|106634.4.peg.2440"/>
<dbReference type="InterPro" id="IPR034291">
    <property type="entry name" value="TMP_synthase"/>
</dbReference>
<evidence type="ECO:0000313" key="13">
    <source>
        <dbReference type="EMBL" id="AKJ96026.1"/>
    </source>
</evidence>
<evidence type="ECO:0000259" key="12">
    <source>
        <dbReference type="Pfam" id="PF02581"/>
    </source>
</evidence>
<comment type="catalytic activity">
    <reaction evidence="7 9 10">
        <text>2-(2-carboxy-4-methylthiazol-5-yl)ethyl phosphate + 4-amino-2-methyl-5-(diphosphooxymethyl)pyrimidine + 2 H(+) = thiamine phosphate + CO2 + diphosphate</text>
        <dbReference type="Rhea" id="RHEA:47848"/>
        <dbReference type="ChEBI" id="CHEBI:15378"/>
        <dbReference type="ChEBI" id="CHEBI:16526"/>
        <dbReference type="ChEBI" id="CHEBI:33019"/>
        <dbReference type="ChEBI" id="CHEBI:37575"/>
        <dbReference type="ChEBI" id="CHEBI:57841"/>
        <dbReference type="ChEBI" id="CHEBI:62890"/>
        <dbReference type="EC" id="2.5.1.3"/>
    </reaction>
</comment>
<dbReference type="PANTHER" id="PTHR20857">
    <property type="entry name" value="THIAMINE-PHOSPHATE PYROPHOSPHORYLASE"/>
    <property type="match status" value="1"/>
</dbReference>
<dbReference type="PANTHER" id="PTHR20857:SF15">
    <property type="entry name" value="THIAMINE-PHOSPHATE SYNTHASE"/>
    <property type="match status" value="1"/>
</dbReference>
<dbReference type="InterPro" id="IPR013785">
    <property type="entry name" value="Aldolase_TIM"/>
</dbReference>
<feature type="binding site" evidence="9">
    <location>
        <position position="173"/>
    </location>
    <ligand>
        <name>2-[(2R,5Z)-2-carboxy-4-methylthiazol-5(2H)-ylidene]ethyl phosphate</name>
        <dbReference type="ChEBI" id="CHEBI:62899"/>
    </ligand>
</feature>
<dbReference type="GO" id="GO:0000287">
    <property type="term" value="F:magnesium ion binding"/>
    <property type="evidence" value="ECO:0007669"/>
    <property type="project" value="UniProtKB-UniRule"/>
</dbReference>
<dbReference type="GO" id="GO:0005737">
    <property type="term" value="C:cytoplasm"/>
    <property type="evidence" value="ECO:0007669"/>
    <property type="project" value="TreeGrafter"/>
</dbReference>
<dbReference type="GO" id="GO:0004789">
    <property type="term" value="F:thiamine-phosphate diphosphorylase activity"/>
    <property type="evidence" value="ECO:0007669"/>
    <property type="project" value="UniProtKB-UniRule"/>
</dbReference>
<dbReference type="InterPro" id="IPR022998">
    <property type="entry name" value="ThiamineP_synth_TenI"/>
</dbReference>
<evidence type="ECO:0000256" key="9">
    <source>
        <dbReference type="HAMAP-Rule" id="MF_00097"/>
    </source>
</evidence>
<dbReference type="GO" id="GO:0009229">
    <property type="term" value="P:thiamine diphosphate biosynthetic process"/>
    <property type="evidence" value="ECO:0007669"/>
    <property type="project" value="UniProtKB-UniRule"/>
</dbReference>
<dbReference type="Proteomes" id="UP000064201">
    <property type="component" value="Chromosome"/>
</dbReference>
<organism evidence="13 14">
    <name type="scientific">Thioalkalivibrio versutus</name>
    <dbReference type="NCBI Taxonomy" id="106634"/>
    <lineage>
        <taxon>Bacteria</taxon>
        <taxon>Pseudomonadati</taxon>
        <taxon>Pseudomonadota</taxon>
        <taxon>Gammaproteobacteria</taxon>
        <taxon>Chromatiales</taxon>
        <taxon>Ectothiorhodospiraceae</taxon>
        <taxon>Thioalkalivibrio</taxon>
    </lineage>
</organism>
<feature type="binding site" evidence="9">
    <location>
        <begin position="45"/>
        <end position="49"/>
    </location>
    <ligand>
        <name>4-amino-2-methyl-5-(diphosphooxymethyl)pyrimidine</name>
        <dbReference type="ChEBI" id="CHEBI:57841"/>
    </ligand>
</feature>
<comment type="catalytic activity">
    <reaction evidence="8 9 10">
        <text>2-[(2R,5Z)-2-carboxy-4-methylthiazol-5(2H)-ylidene]ethyl phosphate + 4-amino-2-methyl-5-(diphosphooxymethyl)pyrimidine + 2 H(+) = thiamine phosphate + CO2 + diphosphate</text>
        <dbReference type="Rhea" id="RHEA:47844"/>
        <dbReference type="ChEBI" id="CHEBI:15378"/>
        <dbReference type="ChEBI" id="CHEBI:16526"/>
        <dbReference type="ChEBI" id="CHEBI:33019"/>
        <dbReference type="ChEBI" id="CHEBI:37575"/>
        <dbReference type="ChEBI" id="CHEBI:57841"/>
        <dbReference type="ChEBI" id="CHEBI:62899"/>
        <dbReference type="EC" id="2.5.1.3"/>
    </reaction>
</comment>
<dbReference type="NCBIfam" id="TIGR00693">
    <property type="entry name" value="thiE"/>
    <property type="match status" value="1"/>
</dbReference>
<evidence type="ECO:0000256" key="10">
    <source>
        <dbReference type="RuleBase" id="RU003826"/>
    </source>
</evidence>
<evidence type="ECO:0000256" key="6">
    <source>
        <dbReference type="ARBA" id="ARBA00047334"/>
    </source>
</evidence>
<feature type="binding site" evidence="9">
    <location>
        <position position="97"/>
    </location>
    <ligand>
        <name>Mg(2+)</name>
        <dbReference type="ChEBI" id="CHEBI:18420"/>
    </ligand>
</feature>
<sequence length="214" mass="22097">MATEHTPRLRGLYFITPAVPEDASPRATHLATAKAALRGGARLIQFRDKTLAGAAREAIARELVALAHAHGALCIINDDTELAARVEADGVHLGRDDPDPVAARARLGPGAVVGVSCYNELERARSAQLAGASYVAFGSVFPSPTKPDAARADLELLREARTTLELPICAIGGITAANAPEVVAAGADLLAVIQGISAAPDPEAAARQISGLFD</sequence>
<evidence type="ECO:0000256" key="4">
    <source>
        <dbReference type="ARBA" id="ARBA00022842"/>
    </source>
</evidence>
<keyword evidence="3 9" id="KW-0479">Metal-binding</keyword>
<dbReference type="SUPFAM" id="SSF51391">
    <property type="entry name" value="Thiamin phosphate synthase"/>
    <property type="match status" value="1"/>
</dbReference>
<feature type="domain" description="Thiamine phosphate synthase/TenI" evidence="12">
    <location>
        <begin position="12"/>
        <end position="196"/>
    </location>
</feature>
<dbReference type="STRING" id="106634.TVD_11975"/>
<comment type="catalytic activity">
    <reaction evidence="6 9 10">
        <text>4-methyl-5-(2-phosphooxyethyl)-thiazole + 4-amino-2-methyl-5-(diphosphooxymethyl)pyrimidine + H(+) = thiamine phosphate + diphosphate</text>
        <dbReference type="Rhea" id="RHEA:22328"/>
        <dbReference type="ChEBI" id="CHEBI:15378"/>
        <dbReference type="ChEBI" id="CHEBI:33019"/>
        <dbReference type="ChEBI" id="CHEBI:37575"/>
        <dbReference type="ChEBI" id="CHEBI:57841"/>
        <dbReference type="ChEBI" id="CHEBI:58296"/>
        <dbReference type="EC" id="2.5.1.3"/>
    </reaction>
</comment>
<dbReference type="GO" id="GO:0009228">
    <property type="term" value="P:thiamine biosynthetic process"/>
    <property type="evidence" value="ECO:0007669"/>
    <property type="project" value="UniProtKB-KW"/>
</dbReference>
<evidence type="ECO:0000256" key="1">
    <source>
        <dbReference type="ARBA" id="ARBA00005165"/>
    </source>
</evidence>
<feature type="binding site" evidence="9">
    <location>
        <position position="78"/>
    </location>
    <ligand>
        <name>Mg(2+)</name>
        <dbReference type="ChEBI" id="CHEBI:18420"/>
    </ligand>
</feature>
<dbReference type="RefSeq" id="WP_047251686.1">
    <property type="nucleotide sequence ID" value="NZ_CP011367.1"/>
</dbReference>
<comment type="similarity">
    <text evidence="9 10">Belongs to the thiamine-phosphate synthase family.</text>
</comment>
<feature type="binding site" evidence="9">
    <location>
        <position position="77"/>
    </location>
    <ligand>
        <name>4-amino-2-methyl-5-(diphosphooxymethyl)pyrimidine</name>
        <dbReference type="ChEBI" id="CHEBI:57841"/>
    </ligand>
</feature>
<evidence type="ECO:0000256" key="3">
    <source>
        <dbReference type="ARBA" id="ARBA00022723"/>
    </source>
</evidence>
<dbReference type="AlphaFoldDB" id="A0A0G3GB15"/>
<feature type="binding site" evidence="9">
    <location>
        <position position="116"/>
    </location>
    <ligand>
        <name>4-amino-2-methyl-5-(diphosphooxymethyl)pyrimidine</name>
        <dbReference type="ChEBI" id="CHEBI:57841"/>
    </ligand>
</feature>
<dbReference type="HAMAP" id="MF_00097">
    <property type="entry name" value="TMP_synthase"/>
    <property type="match status" value="1"/>
</dbReference>
<keyword evidence="5 9" id="KW-0784">Thiamine biosynthesis</keyword>
<dbReference type="OrthoDB" id="9789949at2"/>
<evidence type="ECO:0000256" key="8">
    <source>
        <dbReference type="ARBA" id="ARBA00047883"/>
    </source>
</evidence>
<dbReference type="KEGG" id="tvr:TVD_11975"/>
<gene>
    <name evidence="9" type="primary">thiE</name>
    <name evidence="13" type="ORF">TVD_11975</name>
</gene>
<name>A0A0G3GB15_9GAMM</name>